<feature type="compositionally biased region" description="Basic residues" evidence="1">
    <location>
        <begin position="40"/>
        <end position="51"/>
    </location>
</feature>
<evidence type="ECO:0000313" key="2">
    <source>
        <dbReference type="EMBL" id="KAF7035334.1"/>
    </source>
</evidence>
<dbReference type="EMBL" id="CM022219">
    <property type="protein sequence ID" value="KAF7035334.1"/>
    <property type="molecule type" value="Genomic_DNA"/>
</dbReference>
<sequence length="51" mass="5766">PLPALRVHRHQVLLLQQLQPLAAAPLLQGLPPLLDARGRAPQRARRRRHAQ</sequence>
<feature type="non-terminal residue" evidence="2">
    <location>
        <position position="51"/>
    </location>
</feature>
<gene>
    <name evidence="2" type="ORF">CFC21_046232</name>
</gene>
<name>A0A9R1JZH6_WHEAT</name>
<accession>A0A9R1JZH6</accession>
<reference evidence="2" key="2">
    <citation type="submission" date="2020-03" db="EMBL/GenBank/DDBJ databases">
        <title>The second near-complete assembly of the hexaploid bread wheat (Triticum aestivum) genome.</title>
        <authorList>
            <person name="Zimin A.V."/>
            <person name="Puiu D."/>
            <person name="Shumante A."/>
            <person name="Alonge M."/>
            <person name="Salzberg S.L."/>
        </authorList>
    </citation>
    <scope>NUCLEOTIDE SEQUENCE</scope>
    <source>
        <tissue evidence="2">Leaf</tissue>
    </source>
</reference>
<feature type="region of interest" description="Disordered" evidence="1">
    <location>
        <begin position="32"/>
        <end position="51"/>
    </location>
</feature>
<dbReference type="AlphaFoldDB" id="A0A9R1JZH6"/>
<evidence type="ECO:0000256" key="1">
    <source>
        <dbReference type="SAM" id="MobiDB-lite"/>
    </source>
</evidence>
<protein>
    <submittedName>
        <fullName evidence="2">Uncharacterized protein</fullName>
    </submittedName>
</protein>
<dbReference type="Proteomes" id="UP000815260">
    <property type="component" value="Chromosome 3D"/>
</dbReference>
<proteinExistence type="predicted"/>
<organism evidence="2">
    <name type="scientific">Triticum aestivum</name>
    <name type="common">Wheat</name>
    <dbReference type="NCBI Taxonomy" id="4565"/>
    <lineage>
        <taxon>Eukaryota</taxon>
        <taxon>Viridiplantae</taxon>
        <taxon>Streptophyta</taxon>
        <taxon>Embryophyta</taxon>
        <taxon>Tracheophyta</taxon>
        <taxon>Spermatophyta</taxon>
        <taxon>Magnoliopsida</taxon>
        <taxon>Liliopsida</taxon>
        <taxon>Poales</taxon>
        <taxon>Poaceae</taxon>
        <taxon>BOP clade</taxon>
        <taxon>Pooideae</taxon>
        <taxon>Triticodae</taxon>
        <taxon>Triticeae</taxon>
        <taxon>Triticinae</taxon>
        <taxon>Triticum</taxon>
    </lineage>
</organism>
<reference evidence="2" key="1">
    <citation type="journal article" date="2017" name="Gigascience">
        <title>The first near-complete assembly of the hexaploid bread wheat genome, Triticum aestivum.</title>
        <authorList>
            <person name="Zimin A.V."/>
            <person name="Puiu D."/>
            <person name="Hall R."/>
            <person name="Kingan S."/>
            <person name="Clavijo B.J."/>
            <person name="Salzberg S.L."/>
        </authorList>
    </citation>
    <scope>NUCLEOTIDE SEQUENCE</scope>
    <source>
        <tissue evidence="2">Leaf</tissue>
    </source>
</reference>
<comment type="caution">
    <text evidence="2">The sequence shown here is derived from an EMBL/GenBank/DDBJ whole genome shotgun (WGS) entry which is preliminary data.</text>
</comment>
<feature type="non-terminal residue" evidence="2">
    <location>
        <position position="1"/>
    </location>
</feature>